<dbReference type="Proteomes" id="UP001154282">
    <property type="component" value="Unassembled WGS sequence"/>
</dbReference>
<gene>
    <name evidence="1" type="ORF">LITE_LOCUS33713</name>
</gene>
<keyword evidence="2" id="KW-1185">Reference proteome</keyword>
<protein>
    <submittedName>
        <fullName evidence="1">Uncharacterized protein</fullName>
    </submittedName>
</protein>
<evidence type="ECO:0000313" key="1">
    <source>
        <dbReference type="EMBL" id="CAI0458825.1"/>
    </source>
</evidence>
<evidence type="ECO:0000313" key="2">
    <source>
        <dbReference type="Proteomes" id="UP001154282"/>
    </source>
</evidence>
<proteinExistence type="predicted"/>
<comment type="caution">
    <text evidence="1">The sequence shown here is derived from an EMBL/GenBank/DDBJ whole genome shotgun (WGS) entry which is preliminary data.</text>
</comment>
<reference evidence="1" key="1">
    <citation type="submission" date="2022-08" db="EMBL/GenBank/DDBJ databases">
        <authorList>
            <person name="Gutierrez-Valencia J."/>
        </authorList>
    </citation>
    <scope>NUCLEOTIDE SEQUENCE</scope>
</reference>
<dbReference type="AlphaFoldDB" id="A0AAV0NJX8"/>
<feature type="non-terminal residue" evidence="1">
    <location>
        <position position="1"/>
    </location>
</feature>
<accession>A0AAV0NJX8</accession>
<name>A0AAV0NJX8_9ROSI</name>
<organism evidence="1 2">
    <name type="scientific">Linum tenue</name>
    <dbReference type="NCBI Taxonomy" id="586396"/>
    <lineage>
        <taxon>Eukaryota</taxon>
        <taxon>Viridiplantae</taxon>
        <taxon>Streptophyta</taxon>
        <taxon>Embryophyta</taxon>
        <taxon>Tracheophyta</taxon>
        <taxon>Spermatophyta</taxon>
        <taxon>Magnoliopsida</taxon>
        <taxon>eudicotyledons</taxon>
        <taxon>Gunneridae</taxon>
        <taxon>Pentapetalae</taxon>
        <taxon>rosids</taxon>
        <taxon>fabids</taxon>
        <taxon>Malpighiales</taxon>
        <taxon>Linaceae</taxon>
        <taxon>Linum</taxon>
    </lineage>
</organism>
<dbReference type="EMBL" id="CAMGYJ010000008">
    <property type="protein sequence ID" value="CAI0458825.1"/>
    <property type="molecule type" value="Genomic_DNA"/>
</dbReference>
<sequence length="169" mass="19418">QSHPLIYNCFIVNKKKINQKINPSIYNLSHVVHGMRHFPRHDDNRWVPRGLVLQFHHHLIPSVIFFVLKLKLINVDSKSYLINLLIVCKTIESDPIPITITITITWDPLFLFISVLYIDQPLAAGPDLLPQAPTQGQFLPADRGLGRDLSMNLITFSNITRFNRGKNDM</sequence>